<gene>
    <name evidence="1" type="ORF">DSO57_1017278</name>
</gene>
<protein>
    <submittedName>
        <fullName evidence="1">Uncharacterized protein</fullName>
    </submittedName>
</protein>
<organism evidence="1 2">
    <name type="scientific">Entomophthora muscae</name>
    <dbReference type="NCBI Taxonomy" id="34485"/>
    <lineage>
        <taxon>Eukaryota</taxon>
        <taxon>Fungi</taxon>
        <taxon>Fungi incertae sedis</taxon>
        <taxon>Zoopagomycota</taxon>
        <taxon>Entomophthoromycotina</taxon>
        <taxon>Entomophthoromycetes</taxon>
        <taxon>Entomophthorales</taxon>
        <taxon>Entomophthoraceae</taxon>
        <taxon>Entomophthora</taxon>
    </lineage>
</organism>
<dbReference type="EMBL" id="QTSX02000072">
    <property type="protein sequence ID" value="KAJ9088999.1"/>
    <property type="molecule type" value="Genomic_DNA"/>
</dbReference>
<proteinExistence type="predicted"/>
<evidence type="ECO:0000313" key="2">
    <source>
        <dbReference type="Proteomes" id="UP001165960"/>
    </source>
</evidence>
<dbReference type="Proteomes" id="UP001165960">
    <property type="component" value="Unassembled WGS sequence"/>
</dbReference>
<reference evidence="1" key="1">
    <citation type="submission" date="2022-04" db="EMBL/GenBank/DDBJ databases">
        <title>Genome of the entomopathogenic fungus Entomophthora muscae.</title>
        <authorList>
            <person name="Elya C."/>
            <person name="Lovett B.R."/>
            <person name="Lee E."/>
            <person name="Macias A.M."/>
            <person name="Hajek A.E."/>
            <person name="De Bivort B.L."/>
            <person name="Kasson M.T."/>
            <person name="De Fine Licht H.H."/>
            <person name="Stajich J.E."/>
        </authorList>
    </citation>
    <scope>NUCLEOTIDE SEQUENCE</scope>
    <source>
        <strain evidence="1">Berkeley</strain>
    </source>
</reference>
<name>A0ACC2UPY8_9FUNG</name>
<accession>A0ACC2UPY8</accession>
<sequence length="149" mass="16648">MCVMVVMGLIQMRPDKSDTNLMISWGITQINLNLYLALLQPTSLSKQTPTLPLFLDSKLKTPHNARSYSEEAIYNTDDLGRKSHNFTNERCPKFLQGLGDSMYFAGLPGLDTQTDKQKFLDIYSPATVNDSLPEPDAILSPTYSQCQPA</sequence>
<comment type="caution">
    <text evidence="1">The sequence shown here is derived from an EMBL/GenBank/DDBJ whole genome shotgun (WGS) entry which is preliminary data.</text>
</comment>
<keyword evidence="2" id="KW-1185">Reference proteome</keyword>
<evidence type="ECO:0000313" key="1">
    <source>
        <dbReference type="EMBL" id="KAJ9088999.1"/>
    </source>
</evidence>